<keyword evidence="2" id="KW-0539">Nucleus</keyword>
<dbReference type="Pfam" id="PF20736">
    <property type="entry name" value="Glyco_hydro127M"/>
    <property type="match status" value="1"/>
</dbReference>
<dbReference type="InterPro" id="IPR008928">
    <property type="entry name" value="6-hairpin_glycosidase_sf"/>
</dbReference>
<dbReference type="InterPro" id="IPR049049">
    <property type="entry name" value="Beta-AFase-like_GH127_C"/>
</dbReference>
<dbReference type="InterPro" id="IPR049046">
    <property type="entry name" value="Beta-AFase-like_GH127_middle"/>
</dbReference>
<dbReference type="SUPFAM" id="SSF57701">
    <property type="entry name" value="Zn2/Cys6 DNA-binding domain"/>
    <property type="match status" value="1"/>
</dbReference>
<dbReference type="GO" id="GO:0005975">
    <property type="term" value="P:carbohydrate metabolic process"/>
    <property type="evidence" value="ECO:0007669"/>
    <property type="project" value="InterPro"/>
</dbReference>
<dbReference type="Pfam" id="PF07944">
    <property type="entry name" value="Beta-AFase-like_GH127_cat"/>
    <property type="match status" value="1"/>
</dbReference>
<sequence length="1198" mass="134833">MQACDACRRRKLKCDRAIPKCSKCRASLISCTYNDSVKRKMRIAPLQASAAQSPASSRFQPAQTTDQPSIINAASDLTPPSAQLGSPYTVTSLSQWQAGTSVPHRDAAILPIEGQRVPESILRVHVHLFLRWMLPIWPVIRPATIWKYCAECEELTAKYYCLLLALCAATNIQLNLSPTESLFDLDARDEGIEGLFAPMKKDYLLSAALAVRNRQLNITTAPDLETLLTSCFLFSAYANLDKHDEAWFYLSQTVAFAISLRLNDERTYLNLDNEAAEMRRRIYWFVFILERAYCLHNQRPVMLHAAVAKPAITFHDDPGPIDGFLGIISIFESIPASLYNWLCNPHLDMPQDAVSVPICFWSLSDASLFPVGANETQLVNNSVTQQWLRSYLWHIALKYQLPDTVFMADSLPLEAPLSAAKSVLSTIASVSQRSMEVHGIGMERKLFDLGTYILDYAAARSDVLDRHLTVSSNAKEMLWGLLHALSKLRGAQCFLLPNLLGKAKDFLTLDRSIPRMLDSTPEGRKSGLKGNQCGESFLNVKLAPGSFLEKKRRTASVASLKQQLGFLKSTGRYEAFKLQWLPVYDEPPAIWPIGSWLFWDSDIGKWIEGACYFLQTDYDAEVDAAVQELTDMLSNAQHDDGYLNLHYSVVEPTSNRFTNIRDFCELYNAGHLLEGALAHEHYYKNEKLLGPMKRYVDLLIKIFGPGEDQLHAYPGHPELEIALLRLYERTQDKRHFELAKYFITERGNPKGVEGRHYYDWEADKRGDDPHARPYFYPERTPSNWYYSASVPLVDMQGVEGHSVRPVYLLTAVADVVRMDSTSTSDLQKTIVRLWKDMVTTKMYVTGGIGAIPQYEGFGIPYFLPQGTDEGGCYAETCAAIGIMMMVERVLQYDLDGSFTDIMELAFYNAVLTAISTDGLKYTYINQLASSDENPSSRSEWFRCACCPPNIMRTLAIIGGYLYSQPASTTAGGKHIAVHLYSSSTLQFTASGSPSKLTQTTNWPWNGKVNFRLETSSKAVSISLRIPQWTSEWSIEPPVPSREIVKGYITLSAEYLAANPNFTLKVKLDVRILASHPFVNTDTIAVARGPIIYCVEDFDNPWVDDHFKSLQLDPDATVNERIVKDLLTGEEYVALDVHRGASLLPIKSLRAEPSIPWKTLTKAVADTELIEELYMVPYYFRSNRGGKGMARTGIRRWIR</sequence>
<comment type="caution">
    <text evidence="4">The sequence shown here is derived from an EMBL/GenBank/DDBJ whole genome shotgun (WGS) entry which is preliminary data.</text>
</comment>
<dbReference type="InterPro" id="IPR036864">
    <property type="entry name" value="Zn2-C6_fun-type_DNA-bd_sf"/>
</dbReference>
<dbReference type="InterPro" id="IPR007219">
    <property type="entry name" value="XnlR_reg_dom"/>
</dbReference>
<dbReference type="SMART" id="SM00066">
    <property type="entry name" value="GAL4"/>
    <property type="match status" value="1"/>
</dbReference>
<dbReference type="GO" id="GO:0000981">
    <property type="term" value="F:DNA-binding transcription factor activity, RNA polymerase II-specific"/>
    <property type="evidence" value="ECO:0007669"/>
    <property type="project" value="InterPro"/>
</dbReference>
<evidence type="ECO:0000313" key="4">
    <source>
        <dbReference type="EMBL" id="KAK5697524.1"/>
    </source>
</evidence>
<dbReference type="Pfam" id="PF04082">
    <property type="entry name" value="Fungal_trans"/>
    <property type="match status" value="1"/>
</dbReference>
<protein>
    <recommendedName>
        <fullName evidence="3">Zn(2)-C6 fungal-type domain-containing protein</fullName>
    </recommendedName>
</protein>
<feature type="domain" description="Zn(2)-C6 fungal-type" evidence="3">
    <location>
        <begin position="3"/>
        <end position="33"/>
    </location>
</feature>
<dbReference type="PANTHER" id="PTHR43465">
    <property type="entry name" value="DUF1680 DOMAIN PROTEIN (AFU_ORTHOLOGUE AFUA_1G08910)"/>
    <property type="match status" value="1"/>
</dbReference>
<dbReference type="InterPro" id="IPR001138">
    <property type="entry name" value="Zn2Cys6_DnaBD"/>
</dbReference>
<proteinExistence type="predicted"/>
<gene>
    <name evidence="4" type="ORF">LTR97_007662</name>
</gene>
<name>A0AAN8A293_9PEZI</name>
<evidence type="ECO:0000313" key="5">
    <source>
        <dbReference type="Proteomes" id="UP001310594"/>
    </source>
</evidence>
<dbReference type="PROSITE" id="PS00463">
    <property type="entry name" value="ZN2_CY6_FUNGAL_1"/>
    <property type="match status" value="1"/>
</dbReference>
<dbReference type="InterPro" id="IPR049174">
    <property type="entry name" value="Beta-AFase-like"/>
</dbReference>
<dbReference type="AlphaFoldDB" id="A0AAN8A293"/>
<dbReference type="CDD" id="cd12148">
    <property type="entry name" value="fungal_TF_MHR"/>
    <property type="match status" value="1"/>
</dbReference>
<dbReference type="GO" id="GO:0003677">
    <property type="term" value="F:DNA binding"/>
    <property type="evidence" value="ECO:0007669"/>
    <property type="project" value="InterPro"/>
</dbReference>
<reference evidence="4" key="1">
    <citation type="submission" date="2023-08" db="EMBL/GenBank/DDBJ databases">
        <title>Black Yeasts Isolated from many extreme environments.</title>
        <authorList>
            <person name="Coleine C."/>
            <person name="Stajich J.E."/>
            <person name="Selbmann L."/>
        </authorList>
    </citation>
    <scope>NUCLEOTIDE SEQUENCE</scope>
    <source>
        <strain evidence="4">CCFEE 5810</strain>
    </source>
</reference>
<dbReference type="GO" id="GO:0006351">
    <property type="term" value="P:DNA-templated transcription"/>
    <property type="evidence" value="ECO:0007669"/>
    <property type="project" value="InterPro"/>
</dbReference>
<dbReference type="PROSITE" id="PS50048">
    <property type="entry name" value="ZN2_CY6_FUNGAL_2"/>
    <property type="match status" value="1"/>
</dbReference>
<organism evidence="4 5">
    <name type="scientific">Elasticomyces elasticus</name>
    <dbReference type="NCBI Taxonomy" id="574655"/>
    <lineage>
        <taxon>Eukaryota</taxon>
        <taxon>Fungi</taxon>
        <taxon>Dikarya</taxon>
        <taxon>Ascomycota</taxon>
        <taxon>Pezizomycotina</taxon>
        <taxon>Dothideomycetes</taxon>
        <taxon>Dothideomycetidae</taxon>
        <taxon>Mycosphaerellales</taxon>
        <taxon>Teratosphaeriaceae</taxon>
        <taxon>Elasticomyces</taxon>
    </lineage>
</organism>
<dbReference type="SMART" id="SM00906">
    <property type="entry name" value="Fungal_trans"/>
    <property type="match status" value="1"/>
</dbReference>
<dbReference type="EMBL" id="JAVRQU010000011">
    <property type="protein sequence ID" value="KAK5697524.1"/>
    <property type="molecule type" value="Genomic_DNA"/>
</dbReference>
<keyword evidence="1" id="KW-0479">Metal-binding</keyword>
<evidence type="ECO:0000256" key="2">
    <source>
        <dbReference type="ARBA" id="ARBA00023242"/>
    </source>
</evidence>
<dbReference type="CDD" id="cd00067">
    <property type="entry name" value="GAL4"/>
    <property type="match status" value="1"/>
</dbReference>
<accession>A0AAN8A293</accession>
<dbReference type="Proteomes" id="UP001310594">
    <property type="component" value="Unassembled WGS sequence"/>
</dbReference>
<dbReference type="Pfam" id="PF20737">
    <property type="entry name" value="Glyco_hydro127C"/>
    <property type="match status" value="1"/>
</dbReference>
<dbReference type="GO" id="GO:0008270">
    <property type="term" value="F:zinc ion binding"/>
    <property type="evidence" value="ECO:0007669"/>
    <property type="project" value="InterPro"/>
</dbReference>
<dbReference type="InterPro" id="IPR012878">
    <property type="entry name" value="Beta-AFase-like_GH127_cat"/>
</dbReference>
<evidence type="ECO:0000256" key="1">
    <source>
        <dbReference type="ARBA" id="ARBA00022723"/>
    </source>
</evidence>
<dbReference type="Gene3D" id="4.10.240.10">
    <property type="entry name" value="Zn(2)-C6 fungal-type DNA-binding domain"/>
    <property type="match status" value="1"/>
</dbReference>
<dbReference type="SUPFAM" id="SSF48208">
    <property type="entry name" value="Six-hairpin glycosidases"/>
    <property type="match status" value="1"/>
</dbReference>
<evidence type="ECO:0000259" key="3">
    <source>
        <dbReference type="PROSITE" id="PS50048"/>
    </source>
</evidence>
<dbReference type="Pfam" id="PF00172">
    <property type="entry name" value="Zn_clus"/>
    <property type="match status" value="1"/>
</dbReference>
<dbReference type="PANTHER" id="PTHR43465:SF2">
    <property type="entry name" value="DUF1680 DOMAIN PROTEIN (AFU_ORTHOLOGUE AFUA_1G08910)"/>
    <property type="match status" value="1"/>
</dbReference>